<dbReference type="InterPro" id="IPR009078">
    <property type="entry name" value="Ferritin-like_SF"/>
</dbReference>
<name>A0ABM8VVM5_GIGMA</name>
<comment type="caution">
    <text evidence="1">The sequence shown here is derived from an EMBL/GenBank/DDBJ whole genome shotgun (WGS) entry which is preliminary data.</text>
</comment>
<dbReference type="Proteomes" id="UP000789901">
    <property type="component" value="Unassembled WGS sequence"/>
</dbReference>
<evidence type="ECO:0000313" key="1">
    <source>
        <dbReference type="EMBL" id="CAG8458002.1"/>
    </source>
</evidence>
<protein>
    <submittedName>
        <fullName evidence="1">36324_t:CDS:1</fullName>
    </submittedName>
</protein>
<proteinExistence type="predicted"/>
<organism evidence="1 2">
    <name type="scientific">Gigaspora margarita</name>
    <dbReference type="NCBI Taxonomy" id="4874"/>
    <lineage>
        <taxon>Eukaryota</taxon>
        <taxon>Fungi</taxon>
        <taxon>Fungi incertae sedis</taxon>
        <taxon>Mucoromycota</taxon>
        <taxon>Glomeromycotina</taxon>
        <taxon>Glomeromycetes</taxon>
        <taxon>Diversisporales</taxon>
        <taxon>Gigasporaceae</taxon>
        <taxon>Gigaspora</taxon>
    </lineage>
</organism>
<dbReference type="SUPFAM" id="SSF47240">
    <property type="entry name" value="Ferritin-like"/>
    <property type="match status" value="1"/>
</dbReference>
<sequence>MLKNFEPSGLGRIEDKKAYDLVTQVNRLTKNMWDAFFKESGDISGFTKNFMFDFIDLLSDKILDMCGYIQIFPKEFHNPFPFMEINSMFVKTDFFSTENTFYQFIAQKIRISDITWRDIQNKNFNSLFKTNKPLWYNPFKHLTNVRKKKKFITSTLSMGGYKLNGKDLELDTYYSNYKLRVKNFNNIGVFGDYFSLIKCLSIDKIFSLYDDKAYQLLFIYLLRIDQLIELSIDDITLIDEIIHFKLHKKIKIFYLHLSDLKYDDIKDIGNDFGPNFPFKFRIRFLELTNNFLKLEDVKKIISENKQLRIIKLKEYMIRTIDDESLNEIKFISPKLTIINRCITT</sequence>
<keyword evidence="2" id="KW-1185">Reference proteome</keyword>
<gene>
    <name evidence="1" type="ORF">GMARGA_LOCUS158</name>
</gene>
<evidence type="ECO:0000313" key="2">
    <source>
        <dbReference type="Proteomes" id="UP000789901"/>
    </source>
</evidence>
<dbReference type="EMBL" id="CAJVQB010000013">
    <property type="protein sequence ID" value="CAG8458002.1"/>
    <property type="molecule type" value="Genomic_DNA"/>
</dbReference>
<dbReference type="Gene3D" id="1.10.620.20">
    <property type="entry name" value="Ribonucleotide Reductase, subunit A"/>
    <property type="match status" value="1"/>
</dbReference>
<dbReference type="InterPro" id="IPR012348">
    <property type="entry name" value="RNR-like"/>
</dbReference>
<reference evidence="1 2" key="1">
    <citation type="submission" date="2021-06" db="EMBL/GenBank/DDBJ databases">
        <authorList>
            <person name="Kallberg Y."/>
            <person name="Tangrot J."/>
            <person name="Rosling A."/>
        </authorList>
    </citation>
    <scope>NUCLEOTIDE SEQUENCE [LARGE SCALE GENOMIC DNA]</scope>
    <source>
        <strain evidence="1 2">120-4 pot B 10/14</strain>
    </source>
</reference>
<accession>A0ABM8VVM5</accession>